<dbReference type="Proteomes" id="UP000640509">
    <property type="component" value="Unassembled WGS sequence"/>
</dbReference>
<comment type="caution">
    <text evidence="2">The sequence shown here is derived from an EMBL/GenBank/DDBJ whole genome shotgun (WGS) entry which is preliminary data.</text>
</comment>
<feature type="compositionally biased region" description="Basic and acidic residues" evidence="1">
    <location>
        <begin position="1"/>
        <end position="16"/>
    </location>
</feature>
<sequence length="87" mass="9625">MRSRSADAEMRGDPLHKVNKGVALPPGRQGWVDWQIATGMGLCCERSCHLLLGNWEHGSRSQNAFVRTDAFSRLIFGTDSITIAPNK</sequence>
<keyword evidence="3" id="KW-1185">Reference proteome</keyword>
<evidence type="ECO:0000256" key="1">
    <source>
        <dbReference type="SAM" id="MobiDB-lite"/>
    </source>
</evidence>
<name>A0ABQ1VNS4_9RHOB</name>
<dbReference type="EMBL" id="BMIV01000029">
    <property type="protein sequence ID" value="GGF80569.1"/>
    <property type="molecule type" value="Genomic_DNA"/>
</dbReference>
<evidence type="ECO:0000313" key="3">
    <source>
        <dbReference type="Proteomes" id="UP000640509"/>
    </source>
</evidence>
<accession>A0ABQ1VNS4</accession>
<reference evidence="3" key="1">
    <citation type="journal article" date="2019" name="Int. J. Syst. Evol. Microbiol.">
        <title>The Global Catalogue of Microorganisms (GCM) 10K type strain sequencing project: providing services to taxonomists for standard genome sequencing and annotation.</title>
        <authorList>
            <consortium name="The Broad Institute Genomics Platform"/>
            <consortium name="The Broad Institute Genome Sequencing Center for Infectious Disease"/>
            <person name="Wu L."/>
            <person name="Ma J."/>
        </authorList>
    </citation>
    <scope>NUCLEOTIDE SEQUENCE [LARGE SCALE GENOMIC DNA]</scope>
    <source>
        <strain evidence="3">CGMCC 1.15419</strain>
    </source>
</reference>
<organism evidence="2 3">
    <name type="scientific">Paracoccus acridae</name>
    <dbReference type="NCBI Taxonomy" id="1795310"/>
    <lineage>
        <taxon>Bacteria</taxon>
        <taxon>Pseudomonadati</taxon>
        <taxon>Pseudomonadota</taxon>
        <taxon>Alphaproteobacteria</taxon>
        <taxon>Rhodobacterales</taxon>
        <taxon>Paracoccaceae</taxon>
        <taxon>Paracoccus</taxon>
    </lineage>
</organism>
<evidence type="ECO:0000313" key="2">
    <source>
        <dbReference type="EMBL" id="GGF80569.1"/>
    </source>
</evidence>
<feature type="region of interest" description="Disordered" evidence="1">
    <location>
        <begin position="1"/>
        <end position="21"/>
    </location>
</feature>
<gene>
    <name evidence="2" type="ORF">GCM10011402_36480</name>
</gene>
<proteinExistence type="predicted"/>
<protein>
    <submittedName>
        <fullName evidence="2">Uncharacterized protein</fullName>
    </submittedName>
</protein>